<sequence length="443" mass="50008">MHFGQRQNIKQQDYQEASKLVQLCSENKDINIGLLGAVVALWKMIAPYNLVPKPTIDLTLKSINVALKSGNYESNELIQLIRLIHKYSSKDRERHNFQKLILVPFAGIFFNRRSVSFCALFKLDLTELLYEKDICVVADSDRVKEEKTIGSTIATPLSILGTSTVLSDALLRNSTVVELKVAIGQVLNFIKADSLGQGNSSLSTLDASSEQVLQLMRHFQEQYWILLGALTNFCTLPRDSLLSRWEPISFDLQNSLGDRMCHLFSAYPSVNSTNELNQSSILFYSFSFMIAWVKSAKKTIYVEIICQTMDKEANIIAFWIKVTPGMLALMGTKSPGSSSEINTIIVAHLLTVLESLQQFHSESFLVLFNLWAGFFRLSSRPSQSIRQRFTNLERNMAQAPDNEKPQDTLDRLRLSTKQLLKKLKGRCDQLTGADSQANSIYLI</sequence>
<proteinExistence type="predicted"/>
<dbReference type="InterPro" id="IPR024855">
    <property type="entry name" value="UNC79"/>
</dbReference>
<evidence type="ECO:0000313" key="2">
    <source>
        <dbReference type="Proteomes" id="UP001158576"/>
    </source>
</evidence>
<dbReference type="PANTHER" id="PTHR21696:SF2">
    <property type="entry name" value="PROTEIN UNC-79 HOMOLOG"/>
    <property type="match status" value="1"/>
</dbReference>
<reference evidence="1 2" key="1">
    <citation type="submission" date="2021-04" db="EMBL/GenBank/DDBJ databases">
        <authorList>
            <person name="Bliznina A."/>
        </authorList>
    </citation>
    <scope>NUCLEOTIDE SEQUENCE [LARGE SCALE GENOMIC DNA]</scope>
</reference>
<protein>
    <submittedName>
        <fullName evidence="1">Oidioi.mRNA.OKI2018_I69.XSR.g16073.t1.cds</fullName>
    </submittedName>
</protein>
<keyword evidence="2" id="KW-1185">Reference proteome</keyword>
<organism evidence="1 2">
    <name type="scientific">Oikopleura dioica</name>
    <name type="common">Tunicate</name>
    <dbReference type="NCBI Taxonomy" id="34765"/>
    <lineage>
        <taxon>Eukaryota</taxon>
        <taxon>Metazoa</taxon>
        <taxon>Chordata</taxon>
        <taxon>Tunicata</taxon>
        <taxon>Appendicularia</taxon>
        <taxon>Copelata</taxon>
        <taxon>Oikopleuridae</taxon>
        <taxon>Oikopleura</taxon>
    </lineage>
</organism>
<accession>A0ABN7SJ58</accession>
<dbReference type="Proteomes" id="UP001158576">
    <property type="component" value="Chromosome XSR"/>
</dbReference>
<dbReference type="PANTHER" id="PTHR21696">
    <property type="entry name" value="PROTEIN UNC-79 HOMOLOG"/>
    <property type="match status" value="1"/>
</dbReference>
<dbReference type="EMBL" id="OU015569">
    <property type="protein sequence ID" value="CAG5098898.1"/>
    <property type="molecule type" value="Genomic_DNA"/>
</dbReference>
<evidence type="ECO:0000313" key="1">
    <source>
        <dbReference type="EMBL" id="CAG5098898.1"/>
    </source>
</evidence>
<gene>
    <name evidence="1" type="ORF">OKIOD_LOCUS7631</name>
</gene>
<name>A0ABN7SJ58_OIKDI</name>